<keyword evidence="2" id="KW-1003">Cell membrane</keyword>
<sequence length="799" mass="87158">MGHPDSSGDASSVHGEFRPEEFSGGFIGTVAYYTFHWRMPLLVLGILLTIFLGWSATSLKVTAGFSKMIPLNHEYMQTFTEYRADFGGADKVLVAIKVREGDIYRKEVIDIVRGITEELFYIKGTERSSLTSLVTPNVRYNEVVEEGFKSGNIVPADFSGTPEELAQVRQNLLKSDWVGRIVSADQTATMVVATLQATDPDTGGALDLNQVGEKLEQIRTKYENGTVSVHIIGFAKATSDIAAGASSVMLFFVVAFFITAILLFWYSGSAMLTSWALVAALIPVIWLLGILPLIGMGLDPMSILVPFLIFAIGVSHAVQMTNAWKLETLHGHDGVTASRNCFLKLFIPGATALLANALGFMVIAVVDIQIVRELAYTSTIGVTVMIMTNKILLPILLSYMKFSAKTASKLHGHETAGYALWEKLGVLTTPKGAIVPLMVCAALVAVGVWKIGDLKIGDLGKGVPELRADSSYNQDVEMITSNFAIGVDLLQVIAEAPGDDSPCVQREIQEKVEKFDFEMRQTEGVAAVRSLSSFIRAVTQDFAEGWYQWRMLPESVPQIAQGIGMATRLGNEYRNSRCTAMPVSIYTTDHQATTINHIVDRIKAFKAENDSDKLTFRLASGNVGVMAATNEVVERSDKWVNFTLFASVAVLCLVTFRSFRITFCIIVPLALVTLLCNATMAALGIGVKVNTLPVIAIAVGVGVDYGIYIFERLRHEMEERGRSLQEAFVQSLKERGTASVFTAVTMTISVLTWAFSTLKFQADMGILLAFMFLVNLFGAVLLMPAIAAFVIGNKPKAKA</sequence>
<proteinExistence type="predicted"/>
<protein>
    <submittedName>
        <fullName evidence="8">MMPL family transporter</fullName>
    </submittedName>
</protein>
<dbReference type="AlphaFoldDB" id="A0A557SDI1"/>
<comment type="subcellular location">
    <subcellularLocation>
        <location evidence="1">Cell membrane</location>
        <topology evidence="1">Multi-pass membrane protein</topology>
    </subcellularLocation>
</comment>
<dbReference type="SUPFAM" id="SSF82866">
    <property type="entry name" value="Multidrug efflux transporter AcrB transmembrane domain"/>
    <property type="match status" value="2"/>
</dbReference>
<organism evidence="8 9">
    <name type="scientific">Denitromonas halophila</name>
    <dbReference type="NCBI Taxonomy" id="1629404"/>
    <lineage>
        <taxon>Bacteria</taxon>
        <taxon>Pseudomonadati</taxon>
        <taxon>Pseudomonadota</taxon>
        <taxon>Betaproteobacteria</taxon>
        <taxon>Rhodocyclales</taxon>
        <taxon>Zoogloeaceae</taxon>
        <taxon>Denitromonas</taxon>
    </lineage>
</organism>
<dbReference type="PANTHER" id="PTHR33406">
    <property type="entry name" value="MEMBRANE PROTEIN MJ1562-RELATED"/>
    <property type="match status" value="1"/>
</dbReference>
<evidence type="ECO:0000259" key="7">
    <source>
        <dbReference type="PROSITE" id="PS50156"/>
    </source>
</evidence>
<feature type="transmembrane region" description="Helical" evidence="6">
    <location>
        <begin position="272"/>
        <end position="291"/>
    </location>
</feature>
<dbReference type="PANTHER" id="PTHR33406:SF10">
    <property type="entry name" value="SSD DOMAIN-CONTAINING PROTEIN"/>
    <property type="match status" value="1"/>
</dbReference>
<feature type="transmembrane region" description="Helical" evidence="6">
    <location>
        <begin position="433"/>
        <end position="452"/>
    </location>
</feature>
<feature type="transmembrane region" description="Helical" evidence="6">
    <location>
        <begin position="380"/>
        <end position="400"/>
    </location>
</feature>
<dbReference type="Proteomes" id="UP000318349">
    <property type="component" value="Unassembled WGS sequence"/>
</dbReference>
<dbReference type="InterPro" id="IPR000731">
    <property type="entry name" value="SSD"/>
</dbReference>
<evidence type="ECO:0000256" key="4">
    <source>
        <dbReference type="ARBA" id="ARBA00022989"/>
    </source>
</evidence>
<dbReference type="InterPro" id="IPR050545">
    <property type="entry name" value="Mycobact_MmpL"/>
</dbReference>
<keyword evidence="3 6" id="KW-0812">Transmembrane</keyword>
<feature type="transmembrane region" description="Helical" evidence="6">
    <location>
        <begin position="39"/>
        <end position="59"/>
    </location>
</feature>
<feature type="transmembrane region" description="Helical" evidence="6">
    <location>
        <begin position="303"/>
        <end position="325"/>
    </location>
</feature>
<dbReference type="GO" id="GO:0005886">
    <property type="term" value="C:plasma membrane"/>
    <property type="evidence" value="ECO:0007669"/>
    <property type="project" value="UniProtKB-SubCell"/>
</dbReference>
<feature type="transmembrane region" description="Helical" evidence="6">
    <location>
        <begin position="345"/>
        <end position="368"/>
    </location>
</feature>
<accession>A0A557SDI1</accession>
<feature type="transmembrane region" description="Helical" evidence="6">
    <location>
        <begin position="691"/>
        <end position="710"/>
    </location>
</feature>
<evidence type="ECO:0000256" key="6">
    <source>
        <dbReference type="SAM" id="Phobius"/>
    </source>
</evidence>
<keyword evidence="4 6" id="KW-1133">Transmembrane helix</keyword>
<feature type="domain" description="SSD" evidence="7">
    <location>
        <begin position="659"/>
        <end position="789"/>
    </location>
</feature>
<evidence type="ECO:0000256" key="2">
    <source>
        <dbReference type="ARBA" id="ARBA00022475"/>
    </source>
</evidence>
<evidence type="ECO:0000313" key="8">
    <source>
        <dbReference type="EMBL" id="TVO75467.1"/>
    </source>
</evidence>
<dbReference type="Pfam" id="PF03176">
    <property type="entry name" value="MMPL"/>
    <property type="match status" value="2"/>
</dbReference>
<name>A0A557SDI1_9RHOO</name>
<evidence type="ECO:0000256" key="1">
    <source>
        <dbReference type="ARBA" id="ARBA00004651"/>
    </source>
</evidence>
<reference evidence="8 9" key="1">
    <citation type="submission" date="2019-07" db="EMBL/GenBank/DDBJ databases">
        <title>The pathways for chlorine oxyanion respiration interact through the shared metabolite chlorate.</title>
        <authorList>
            <person name="Barnum T.P."/>
            <person name="Cheng Y."/>
            <person name="Hill K.A."/>
            <person name="Lucas L.N."/>
            <person name="Carlson H.K."/>
            <person name="Coates J.D."/>
        </authorList>
    </citation>
    <scope>NUCLEOTIDE SEQUENCE [LARGE SCALE GENOMIC DNA]</scope>
    <source>
        <strain evidence="8 9">SFB-1</strain>
    </source>
</reference>
<evidence type="ECO:0000256" key="3">
    <source>
        <dbReference type="ARBA" id="ARBA00022692"/>
    </source>
</evidence>
<feature type="domain" description="SSD" evidence="7">
    <location>
        <begin position="240"/>
        <end position="399"/>
    </location>
</feature>
<feature type="transmembrane region" description="Helical" evidence="6">
    <location>
        <begin position="764"/>
        <end position="791"/>
    </location>
</feature>
<feature type="transmembrane region" description="Helical" evidence="6">
    <location>
        <begin position="241"/>
        <end position="266"/>
    </location>
</feature>
<evidence type="ECO:0000256" key="5">
    <source>
        <dbReference type="ARBA" id="ARBA00023136"/>
    </source>
</evidence>
<evidence type="ECO:0000313" key="9">
    <source>
        <dbReference type="Proteomes" id="UP000318349"/>
    </source>
</evidence>
<dbReference type="PROSITE" id="PS50156">
    <property type="entry name" value="SSD"/>
    <property type="match status" value="2"/>
</dbReference>
<feature type="transmembrane region" description="Helical" evidence="6">
    <location>
        <begin position="738"/>
        <end position="758"/>
    </location>
</feature>
<feature type="transmembrane region" description="Helical" evidence="6">
    <location>
        <begin position="663"/>
        <end position="685"/>
    </location>
</feature>
<gene>
    <name evidence="8" type="ORF">FHP89_13555</name>
</gene>
<comment type="caution">
    <text evidence="8">The sequence shown here is derived from an EMBL/GenBank/DDBJ whole genome shotgun (WGS) entry which is preliminary data.</text>
</comment>
<dbReference type="Gene3D" id="1.20.1640.10">
    <property type="entry name" value="Multidrug efflux transporter AcrB transmembrane domain"/>
    <property type="match status" value="2"/>
</dbReference>
<dbReference type="EMBL" id="VMNI01000013">
    <property type="protein sequence ID" value="TVO75467.1"/>
    <property type="molecule type" value="Genomic_DNA"/>
</dbReference>
<dbReference type="InterPro" id="IPR004869">
    <property type="entry name" value="MMPL_dom"/>
</dbReference>
<keyword evidence="5 6" id="KW-0472">Membrane</keyword>